<evidence type="ECO:0000313" key="8">
    <source>
        <dbReference type="Proteomes" id="UP001163115"/>
    </source>
</evidence>
<comment type="caution">
    <text evidence="5">Lacks conserved residue(s) required for the propagation of feature annotation.</text>
</comment>
<dbReference type="Pfam" id="PF00217">
    <property type="entry name" value="ATP-gua_Ptrans"/>
    <property type="match status" value="1"/>
</dbReference>
<comment type="similarity">
    <text evidence="5">Belongs to the ATP:guanido phosphotransferase family.</text>
</comment>
<dbReference type="InterPro" id="IPR000749">
    <property type="entry name" value="ATP-guanido_PTrfase"/>
</dbReference>
<gene>
    <name evidence="7" type="ORF">OW255_14135</name>
</gene>
<dbReference type="PROSITE" id="PS51510">
    <property type="entry name" value="PHOSPHAGEN_KINASE_C"/>
    <property type="match status" value="1"/>
</dbReference>
<keyword evidence="3 5" id="KW-0418">Kinase</keyword>
<evidence type="ECO:0000259" key="6">
    <source>
        <dbReference type="PROSITE" id="PS51510"/>
    </source>
</evidence>
<dbReference type="PANTHER" id="PTHR11547">
    <property type="entry name" value="ARGININE OR CREATINE KINASE"/>
    <property type="match status" value="1"/>
</dbReference>
<dbReference type="Gene3D" id="3.30.590.10">
    <property type="entry name" value="Glutamine synthetase/guanido kinase, catalytic domain"/>
    <property type="match status" value="1"/>
</dbReference>
<proteinExistence type="inferred from homology"/>
<dbReference type="PANTHER" id="PTHR11547:SF38">
    <property type="entry name" value="ARGININE KINASE 1-RELATED"/>
    <property type="match status" value="1"/>
</dbReference>
<keyword evidence="2 5" id="KW-0547">Nucleotide-binding</keyword>
<organism evidence="7 8">
    <name type="scientific">Lacrimispora xylanolytica</name>
    <dbReference type="NCBI Taxonomy" id="29375"/>
    <lineage>
        <taxon>Bacteria</taxon>
        <taxon>Bacillati</taxon>
        <taxon>Bacillota</taxon>
        <taxon>Clostridia</taxon>
        <taxon>Lachnospirales</taxon>
        <taxon>Lachnospiraceae</taxon>
        <taxon>Lacrimispora</taxon>
    </lineage>
</organism>
<dbReference type="CDD" id="cd07930">
    <property type="entry name" value="bacterial_phosphagen_kinase"/>
    <property type="match status" value="1"/>
</dbReference>
<dbReference type="RefSeq" id="WP_024838294.1">
    <property type="nucleotide sequence ID" value="NZ_CP113524.1"/>
</dbReference>
<dbReference type="EMBL" id="CP113524">
    <property type="protein sequence ID" value="WAJ22701.1"/>
    <property type="molecule type" value="Genomic_DNA"/>
</dbReference>
<dbReference type="InterPro" id="IPR022414">
    <property type="entry name" value="ATP-guanido_PTrfase_cat"/>
</dbReference>
<evidence type="ECO:0000256" key="4">
    <source>
        <dbReference type="ARBA" id="ARBA00022840"/>
    </source>
</evidence>
<evidence type="ECO:0000256" key="5">
    <source>
        <dbReference type="PROSITE-ProRule" id="PRU00843"/>
    </source>
</evidence>
<evidence type="ECO:0000256" key="2">
    <source>
        <dbReference type="ARBA" id="ARBA00022741"/>
    </source>
</evidence>
<dbReference type="InterPro" id="IPR023660">
    <property type="entry name" value="Arg_Kinase"/>
</dbReference>
<keyword evidence="8" id="KW-1185">Reference proteome</keyword>
<evidence type="ECO:0000256" key="1">
    <source>
        <dbReference type="ARBA" id="ARBA00022679"/>
    </source>
</evidence>
<keyword evidence="4 5" id="KW-0067">ATP-binding</keyword>
<reference evidence="7" key="1">
    <citation type="submission" date="2022-11" db="EMBL/GenBank/DDBJ databases">
        <title>Lacrimispora xylanolytica sy1, complete genome.</title>
        <authorList>
            <person name="Choi S."/>
        </authorList>
    </citation>
    <scope>NUCLEOTIDE SEQUENCE</scope>
    <source>
        <strain evidence="7">Sy1</strain>
    </source>
</reference>
<evidence type="ECO:0000256" key="3">
    <source>
        <dbReference type="ARBA" id="ARBA00022777"/>
    </source>
</evidence>
<accession>A0ABY7AB08</accession>
<feature type="domain" description="Phosphagen kinase C-terminal" evidence="6">
    <location>
        <begin position="14"/>
        <end position="245"/>
    </location>
</feature>
<dbReference type="Proteomes" id="UP001163115">
    <property type="component" value="Chromosome"/>
</dbReference>
<feature type="binding site" evidence="5">
    <location>
        <begin position="17"/>
        <end position="21"/>
    </location>
    <ligand>
        <name>ATP</name>
        <dbReference type="ChEBI" id="CHEBI:30616"/>
    </ligand>
</feature>
<protein>
    <submittedName>
        <fullName evidence="7">ATP--guanido phosphotransferase</fullName>
    </submittedName>
</protein>
<feature type="binding site" evidence="5">
    <location>
        <position position="116"/>
    </location>
    <ligand>
        <name>ATP</name>
        <dbReference type="ChEBI" id="CHEBI:30616"/>
    </ligand>
</feature>
<feature type="binding site" evidence="5">
    <location>
        <begin position="167"/>
        <end position="171"/>
    </location>
    <ligand>
        <name>ATP</name>
        <dbReference type="ChEBI" id="CHEBI:30616"/>
    </ligand>
</feature>
<keyword evidence="1 5" id="KW-0808">Transferase</keyword>
<sequence>MHRWYEQNPAGRPGIISSRIRLARNLQEYPFPAKLDDKVSTELVHRLEFGLKDVGEMEEKKFKFALLNEMEELDRLALKERRVLNSSALTKKRPSGILLSQEEDTGIVLNCDDHIRIQMLGAGLYLEELWEKADKLDDYINERFEYAFDDRFGYLTSFPTNVGTGLRASVVVHLPMLSQGRKFSSLIGDMSRFGACVRGVYGDVEENFGSLYEISNLKTLGQTEREIIDTVTKAAIQLTNQEMQVRKLSIQKRKIEREDEVYKSYGVLKYARRLTFRDSMIFLSQLMAALSDELVKAKEDVSVYRLMLGIQPANLQKISDRPLSKEELDIARAEFIRRELPELK</sequence>
<evidence type="ECO:0000313" key="7">
    <source>
        <dbReference type="EMBL" id="WAJ22701.1"/>
    </source>
</evidence>
<feature type="binding site" evidence="5">
    <location>
        <begin position="198"/>
        <end position="203"/>
    </location>
    <ligand>
        <name>ATP</name>
        <dbReference type="ChEBI" id="CHEBI:30616"/>
    </ligand>
</feature>
<dbReference type="SUPFAM" id="SSF55931">
    <property type="entry name" value="Glutamine synthetase/guanido kinase"/>
    <property type="match status" value="1"/>
</dbReference>
<dbReference type="InterPro" id="IPR014746">
    <property type="entry name" value="Gln_synth/guanido_kin_cat_dom"/>
</dbReference>
<name>A0ABY7AB08_9FIRM</name>